<accession>A0A8H7AYF0</accession>
<dbReference type="GeneID" id="62208892"/>
<feature type="transmembrane region" description="Helical" evidence="1">
    <location>
        <begin position="121"/>
        <end position="140"/>
    </location>
</feature>
<reference evidence="2" key="1">
    <citation type="submission" date="2020-01" db="EMBL/GenBank/DDBJ databases">
        <authorList>
            <person name="Feng Z.H.Z."/>
        </authorList>
    </citation>
    <scope>NUCLEOTIDE SEQUENCE</scope>
    <source>
        <strain evidence="2">CBS107.38</strain>
    </source>
</reference>
<reference evidence="2" key="2">
    <citation type="submission" date="2020-08" db="EMBL/GenBank/DDBJ databases">
        <title>Draft Genome Sequence of Cumin Blight Pathogen Alternaria burnsii.</title>
        <authorList>
            <person name="Feng Z."/>
        </authorList>
    </citation>
    <scope>NUCLEOTIDE SEQUENCE</scope>
    <source>
        <strain evidence="2">CBS107.38</strain>
    </source>
</reference>
<sequence length="284" mass="33428">MDNPNDSDHNESNAQMHEVFLRRYTLTYSAYFPPLFRSWICLCENVVPTSWLSHYTLIVGNYYFDLERKGSRPFASTAKFHGRKSSNEVEHLSDKDKWRPVDEWLGTTAISPDTIETKRSFYGVFVGLYFLLHLDAWRAVKVVTATIISYPIMIGVPAYHILAFLKSKNEVNQLLEDDEQKRIDAAYNFITTHMTCHCCNRNHWLCIFRQIVHHPTKGLEPLADFVDQEVYEEPFGREDLGRAINRFEKERTGNTFMSWMYLVQLIMSDMRREGNPALDYMREW</sequence>
<keyword evidence="3" id="KW-1185">Reference proteome</keyword>
<proteinExistence type="predicted"/>
<evidence type="ECO:0000313" key="2">
    <source>
        <dbReference type="EMBL" id="KAF7671342.1"/>
    </source>
</evidence>
<evidence type="ECO:0000313" key="3">
    <source>
        <dbReference type="Proteomes" id="UP000596902"/>
    </source>
</evidence>
<comment type="caution">
    <text evidence="2">The sequence shown here is derived from an EMBL/GenBank/DDBJ whole genome shotgun (WGS) entry which is preliminary data.</text>
</comment>
<dbReference type="EMBL" id="JAAABM010000023">
    <property type="protein sequence ID" value="KAF7671342.1"/>
    <property type="molecule type" value="Genomic_DNA"/>
</dbReference>
<protein>
    <submittedName>
        <fullName evidence="2">Uncharacterized protein</fullName>
    </submittedName>
</protein>
<evidence type="ECO:0000256" key="1">
    <source>
        <dbReference type="SAM" id="Phobius"/>
    </source>
</evidence>
<keyword evidence="1" id="KW-1133">Transmembrane helix</keyword>
<dbReference type="AlphaFoldDB" id="A0A8H7AYF0"/>
<dbReference type="Proteomes" id="UP000596902">
    <property type="component" value="Unassembled WGS sequence"/>
</dbReference>
<feature type="transmembrane region" description="Helical" evidence="1">
    <location>
        <begin position="146"/>
        <end position="165"/>
    </location>
</feature>
<keyword evidence="1" id="KW-0472">Membrane</keyword>
<gene>
    <name evidence="2" type="ORF">GT037_010667</name>
</gene>
<organism evidence="2 3">
    <name type="scientific">Alternaria burnsii</name>
    <dbReference type="NCBI Taxonomy" id="1187904"/>
    <lineage>
        <taxon>Eukaryota</taxon>
        <taxon>Fungi</taxon>
        <taxon>Dikarya</taxon>
        <taxon>Ascomycota</taxon>
        <taxon>Pezizomycotina</taxon>
        <taxon>Dothideomycetes</taxon>
        <taxon>Pleosporomycetidae</taxon>
        <taxon>Pleosporales</taxon>
        <taxon>Pleosporineae</taxon>
        <taxon>Pleosporaceae</taxon>
        <taxon>Alternaria</taxon>
        <taxon>Alternaria sect. Alternaria</taxon>
    </lineage>
</organism>
<keyword evidence="1" id="KW-0812">Transmembrane</keyword>
<name>A0A8H7AYF0_9PLEO</name>
<dbReference type="RefSeq" id="XP_038781718.1">
    <property type="nucleotide sequence ID" value="XM_038935714.1"/>
</dbReference>